<protein>
    <submittedName>
        <fullName evidence="1">Uncharacterized protein</fullName>
    </submittedName>
</protein>
<reference evidence="1" key="1">
    <citation type="journal article" date="2014" name="Int. J. Syst. Evol. Microbiol.">
        <title>Complete genome sequence of Corynebacterium casei LMG S-19264T (=DSM 44701T), isolated from a smear-ripened cheese.</title>
        <authorList>
            <consortium name="US DOE Joint Genome Institute (JGI-PGF)"/>
            <person name="Walter F."/>
            <person name="Albersmeier A."/>
            <person name="Kalinowski J."/>
            <person name="Ruckert C."/>
        </authorList>
    </citation>
    <scope>NUCLEOTIDE SEQUENCE</scope>
    <source>
        <strain evidence="1">JCM 4369</strain>
    </source>
</reference>
<gene>
    <name evidence="1" type="ORF">GCM10010260_60460</name>
</gene>
<dbReference type="EMBL" id="BMTD01000015">
    <property type="protein sequence ID" value="GGV13330.1"/>
    <property type="molecule type" value="Genomic_DNA"/>
</dbReference>
<sequence length="85" mass="9165">MEACGRHVTPGGSRLTVREDGKHLQVTVDHLGCPAQLAEEKTALFRRLGLATEGHCPHAGCRHRVADAGAVLRSRSAPIPLPTWH</sequence>
<evidence type="ECO:0000313" key="2">
    <source>
        <dbReference type="Proteomes" id="UP000618795"/>
    </source>
</evidence>
<organism evidence="1 2">
    <name type="scientific">Streptomyces filipinensis</name>
    <dbReference type="NCBI Taxonomy" id="66887"/>
    <lineage>
        <taxon>Bacteria</taxon>
        <taxon>Bacillati</taxon>
        <taxon>Actinomycetota</taxon>
        <taxon>Actinomycetes</taxon>
        <taxon>Kitasatosporales</taxon>
        <taxon>Streptomycetaceae</taxon>
        <taxon>Streptomyces</taxon>
    </lineage>
</organism>
<dbReference type="InterPro" id="IPR046305">
    <property type="entry name" value="DUF6420"/>
</dbReference>
<name>A0A918IG67_9ACTN</name>
<keyword evidence="2" id="KW-1185">Reference proteome</keyword>
<dbReference type="AlphaFoldDB" id="A0A918IG67"/>
<dbReference type="Proteomes" id="UP000618795">
    <property type="component" value="Unassembled WGS sequence"/>
</dbReference>
<proteinExistence type="predicted"/>
<dbReference type="Pfam" id="PF19984">
    <property type="entry name" value="DUF6420"/>
    <property type="match status" value="1"/>
</dbReference>
<reference evidence="1" key="2">
    <citation type="submission" date="2020-09" db="EMBL/GenBank/DDBJ databases">
        <authorList>
            <person name="Sun Q."/>
            <person name="Ohkuma M."/>
        </authorList>
    </citation>
    <scope>NUCLEOTIDE SEQUENCE</scope>
    <source>
        <strain evidence="1">JCM 4369</strain>
    </source>
</reference>
<accession>A0A918IG67</accession>
<comment type="caution">
    <text evidence="1">The sequence shown here is derived from an EMBL/GenBank/DDBJ whole genome shotgun (WGS) entry which is preliminary data.</text>
</comment>
<evidence type="ECO:0000313" key="1">
    <source>
        <dbReference type="EMBL" id="GGV13330.1"/>
    </source>
</evidence>